<feature type="transmembrane region" description="Helical" evidence="6">
    <location>
        <begin position="242"/>
        <end position="263"/>
    </location>
</feature>
<dbReference type="PROSITE" id="PS50850">
    <property type="entry name" value="MFS"/>
    <property type="match status" value="1"/>
</dbReference>
<gene>
    <name evidence="8" type="ORF">JX265_011689</name>
</gene>
<dbReference type="Pfam" id="PF07690">
    <property type="entry name" value="MFS_1"/>
    <property type="match status" value="1"/>
</dbReference>
<dbReference type="InterPro" id="IPR011701">
    <property type="entry name" value="MFS"/>
</dbReference>
<evidence type="ECO:0000256" key="3">
    <source>
        <dbReference type="ARBA" id="ARBA00022692"/>
    </source>
</evidence>
<name>A0A9P9WCB5_9PEZI</name>
<feature type="transmembrane region" description="Helical" evidence="6">
    <location>
        <begin position="103"/>
        <end position="124"/>
    </location>
</feature>
<feature type="transmembrane region" description="Helical" evidence="6">
    <location>
        <begin position="20"/>
        <end position="37"/>
    </location>
</feature>
<evidence type="ECO:0000313" key="9">
    <source>
        <dbReference type="Proteomes" id="UP000829685"/>
    </source>
</evidence>
<evidence type="ECO:0000259" key="7">
    <source>
        <dbReference type="PROSITE" id="PS50850"/>
    </source>
</evidence>
<feature type="transmembrane region" description="Helical" evidence="6">
    <location>
        <begin position="136"/>
        <end position="158"/>
    </location>
</feature>
<dbReference type="AlphaFoldDB" id="A0A9P9WCB5"/>
<feature type="transmembrane region" description="Helical" evidence="6">
    <location>
        <begin position="209"/>
        <end position="236"/>
    </location>
</feature>
<sequence>MGLEAQLHLVGDNYSNASSAFFIAVLLFSLPNMVLLNRLPVAKCLAVNLLGWGVCTACHASLSNYAGLVTLRVLSGAFESGIPPALMLLSSQYFTYQEQAPRFACWYTGLGNGQILGALISFGFQHMAPTAALSSWKTMFLVLGLVTAAVGIFVLFFVPNSPMKAKFLSDVEKVTLLQHIKVNQTGIDSRRVHPGQIVEGLLDPACWGIFLLVALQSSGSGVVTAYSATILTSFGYTPKQAALLNIPSGAVNIICVLCYSFIVRYYGYRWLVNAGAGVVGVTAAALMCFLPNSNRSGLLAGLYLINVLPGATTIAFQWLTCNTAGHTKRTYATAGLNAAFAIGNIIGPLTFRAQDAPNFRPAKLALVILWSISVVVAVLCRFYYVAMNQRRDKLAEAEGEKVAIDKAYAGLTDKENLSFRYHL</sequence>
<feature type="transmembrane region" description="Helical" evidence="6">
    <location>
        <begin position="68"/>
        <end position="91"/>
    </location>
</feature>
<feature type="transmembrane region" description="Helical" evidence="6">
    <location>
        <begin position="331"/>
        <end position="351"/>
    </location>
</feature>
<feature type="transmembrane region" description="Helical" evidence="6">
    <location>
        <begin position="44"/>
        <end position="62"/>
    </location>
</feature>
<feature type="transmembrane region" description="Helical" evidence="6">
    <location>
        <begin position="270"/>
        <end position="292"/>
    </location>
</feature>
<dbReference type="SUPFAM" id="SSF103473">
    <property type="entry name" value="MFS general substrate transporter"/>
    <property type="match status" value="1"/>
</dbReference>
<dbReference type="EMBL" id="JAFIMR010000044">
    <property type="protein sequence ID" value="KAI1856442.1"/>
    <property type="molecule type" value="Genomic_DNA"/>
</dbReference>
<dbReference type="PANTHER" id="PTHR43791">
    <property type="entry name" value="PERMEASE-RELATED"/>
    <property type="match status" value="1"/>
</dbReference>
<comment type="caution">
    <text evidence="8">The sequence shown here is derived from an EMBL/GenBank/DDBJ whole genome shotgun (WGS) entry which is preliminary data.</text>
</comment>
<organism evidence="8 9">
    <name type="scientific">Neoarthrinium moseri</name>
    <dbReference type="NCBI Taxonomy" id="1658444"/>
    <lineage>
        <taxon>Eukaryota</taxon>
        <taxon>Fungi</taxon>
        <taxon>Dikarya</taxon>
        <taxon>Ascomycota</taxon>
        <taxon>Pezizomycotina</taxon>
        <taxon>Sordariomycetes</taxon>
        <taxon>Xylariomycetidae</taxon>
        <taxon>Amphisphaeriales</taxon>
        <taxon>Apiosporaceae</taxon>
        <taxon>Neoarthrinium</taxon>
    </lineage>
</organism>
<dbReference type="GO" id="GO:0022857">
    <property type="term" value="F:transmembrane transporter activity"/>
    <property type="evidence" value="ECO:0007669"/>
    <property type="project" value="InterPro"/>
</dbReference>
<feature type="domain" description="Major facilitator superfamily (MFS) profile" evidence="7">
    <location>
        <begin position="1"/>
        <end position="389"/>
    </location>
</feature>
<dbReference type="PANTHER" id="PTHR43791:SF40">
    <property type="entry name" value="THIAMINE PATHWAY TRANSPORTER THI73"/>
    <property type="match status" value="1"/>
</dbReference>
<dbReference type="InterPro" id="IPR020846">
    <property type="entry name" value="MFS_dom"/>
</dbReference>
<keyword evidence="4 6" id="KW-1133">Transmembrane helix</keyword>
<dbReference type="InterPro" id="IPR036259">
    <property type="entry name" value="MFS_trans_sf"/>
</dbReference>
<feature type="transmembrane region" description="Helical" evidence="6">
    <location>
        <begin position="363"/>
        <end position="384"/>
    </location>
</feature>
<reference evidence="8" key="1">
    <citation type="submission" date="2021-03" db="EMBL/GenBank/DDBJ databases">
        <title>Revisited historic fungal species revealed as producer of novel bioactive compounds through whole genome sequencing and comparative genomics.</title>
        <authorList>
            <person name="Vignolle G.A."/>
            <person name="Hochenegger N."/>
            <person name="Mach R.L."/>
            <person name="Mach-Aigner A.R."/>
            <person name="Javad Rahimi M."/>
            <person name="Salim K.A."/>
            <person name="Chan C.M."/>
            <person name="Lim L.B.L."/>
            <person name="Cai F."/>
            <person name="Druzhinina I.S."/>
            <person name="U'Ren J.M."/>
            <person name="Derntl C."/>
        </authorList>
    </citation>
    <scope>NUCLEOTIDE SEQUENCE</scope>
    <source>
        <strain evidence="8">TUCIM 5799</strain>
    </source>
</reference>
<keyword evidence="9" id="KW-1185">Reference proteome</keyword>
<evidence type="ECO:0000256" key="2">
    <source>
        <dbReference type="ARBA" id="ARBA00022448"/>
    </source>
</evidence>
<protein>
    <recommendedName>
        <fullName evidence="7">Major facilitator superfamily (MFS) profile domain-containing protein</fullName>
    </recommendedName>
</protein>
<keyword evidence="5 6" id="KW-0472">Membrane</keyword>
<dbReference type="Gene3D" id="1.20.1250.20">
    <property type="entry name" value="MFS general substrate transporter like domains"/>
    <property type="match status" value="2"/>
</dbReference>
<evidence type="ECO:0000256" key="4">
    <source>
        <dbReference type="ARBA" id="ARBA00022989"/>
    </source>
</evidence>
<keyword evidence="3 6" id="KW-0812">Transmembrane</keyword>
<evidence type="ECO:0000256" key="5">
    <source>
        <dbReference type="ARBA" id="ARBA00023136"/>
    </source>
</evidence>
<accession>A0A9P9WCB5</accession>
<evidence type="ECO:0000256" key="1">
    <source>
        <dbReference type="ARBA" id="ARBA00004141"/>
    </source>
</evidence>
<evidence type="ECO:0000256" key="6">
    <source>
        <dbReference type="SAM" id="Phobius"/>
    </source>
</evidence>
<dbReference type="GO" id="GO:0016020">
    <property type="term" value="C:membrane"/>
    <property type="evidence" value="ECO:0007669"/>
    <property type="project" value="UniProtKB-SubCell"/>
</dbReference>
<feature type="transmembrane region" description="Helical" evidence="6">
    <location>
        <begin position="298"/>
        <end position="319"/>
    </location>
</feature>
<evidence type="ECO:0000313" key="8">
    <source>
        <dbReference type="EMBL" id="KAI1856442.1"/>
    </source>
</evidence>
<proteinExistence type="predicted"/>
<keyword evidence="2" id="KW-0813">Transport</keyword>
<dbReference type="Proteomes" id="UP000829685">
    <property type="component" value="Unassembled WGS sequence"/>
</dbReference>
<comment type="subcellular location">
    <subcellularLocation>
        <location evidence="1">Membrane</location>
        <topology evidence="1">Multi-pass membrane protein</topology>
    </subcellularLocation>
</comment>